<keyword evidence="5 8" id="KW-0520">NAD</keyword>
<dbReference type="InterPro" id="IPR001557">
    <property type="entry name" value="L-lactate/malate_DH"/>
</dbReference>
<dbReference type="EC" id="1.1.1.27" evidence="3"/>
<feature type="binding site" evidence="8">
    <location>
        <position position="112"/>
    </location>
    <ligand>
        <name>NAD(+)</name>
        <dbReference type="ChEBI" id="CHEBI:57540"/>
    </ligand>
</feature>
<accession>A0ABD2N4C2</accession>
<evidence type="ECO:0000256" key="1">
    <source>
        <dbReference type="ARBA" id="ARBA00004843"/>
    </source>
</evidence>
<dbReference type="PRINTS" id="PR00086">
    <property type="entry name" value="LLDHDRGNASE"/>
</dbReference>
<keyword evidence="13" id="KW-1185">Reference proteome</keyword>
<dbReference type="Gene3D" id="3.90.110.10">
    <property type="entry name" value="Lactate dehydrogenase/glycoside hydrolase, family 4, C-terminal"/>
    <property type="match status" value="1"/>
</dbReference>
<evidence type="ECO:0000256" key="5">
    <source>
        <dbReference type="ARBA" id="ARBA00023027"/>
    </source>
</evidence>
<dbReference type="Pfam" id="PF00056">
    <property type="entry name" value="Ldh_1_N"/>
    <property type="match status" value="1"/>
</dbReference>
<dbReference type="Proteomes" id="UP001516400">
    <property type="component" value="Unassembled WGS sequence"/>
</dbReference>
<dbReference type="InterPro" id="IPR015955">
    <property type="entry name" value="Lactate_DH/Glyco_Ohase_4_C"/>
</dbReference>
<dbReference type="SUPFAM" id="SSF51735">
    <property type="entry name" value="NAD(P)-binding Rossmann-fold domains"/>
    <property type="match status" value="1"/>
</dbReference>
<dbReference type="PIRSF" id="PIRSF000102">
    <property type="entry name" value="Lac_mal_DH"/>
    <property type="match status" value="1"/>
</dbReference>
<dbReference type="GO" id="GO:0004459">
    <property type="term" value="F:L-lactate dehydrogenase (NAD+) activity"/>
    <property type="evidence" value="ECO:0007669"/>
    <property type="project" value="UniProtKB-EC"/>
</dbReference>
<protein>
    <recommendedName>
        <fullName evidence="3">L-lactate dehydrogenase</fullName>
        <ecNumber evidence="3">1.1.1.27</ecNumber>
    </recommendedName>
</protein>
<evidence type="ECO:0000313" key="13">
    <source>
        <dbReference type="Proteomes" id="UP001516400"/>
    </source>
</evidence>
<reference evidence="12 13" key="1">
    <citation type="journal article" date="2021" name="BMC Biol.">
        <title>Horizontally acquired antibacterial genes associated with adaptive radiation of ladybird beetles.</title>
        <authorList>
            <person name="Li H.S."/>
            <person name="Tang X.F."/>
            <person name="Huang Y.H."/>
            <person name="Xu Z.Y."/>
            <person name="Chen M.L."/>
            <person name="Du X.Y."/>
            <person name="Qiu B.Y."/>
            <person name="Chen P.T."/>
            <person name="Zhang W."/>
            <person name="Slipinski A."/>
            <person name="Escalona H.E."/>
            <person name="Waterhouse R.M."/>
            <person name="Zwick A."/>
            <person name="Pang H."/>
        </authorList>
    </citation>
    <scope>NUCLEOTIDE SEQUENCE [LARGE SCALE GENOMIC DNA]</scope>
    <source>
        <strain evidence="12">SYSU2018</strain>
    </source>
</reference>
<sequence length="344" mass="37559">MNIQNKIFWRDQPHIENIGDKISIVGAGMVGMSVAVSMLGTGVTKNLVLVDAFGDKVKGEVLDLQHGALFLKHPRIQGGNDFSATQGSKLCIITAGVRQEPGESRLSLAQRNADIMAKLVPELVKHSPDTMILMVGNPCDVMTYVAWKASGLPSHKVMGAGTTLDTQRFKVALSRKFNLNPANIHAWIIGEHGDNSIALWSSVNIGGIRIQQINSKFGTDEDPENWMELHKDVIGAAQAIQELKGYTNWGVGMSVAAMAKALITNKLTIYPVSVNAKGRYGIEEDIFIPLPSVLGSNGITDVVHLNLNERELTDLQNTAKLLKQVQDTIKIKGKEIKCKCRRCK</sequence>
<organism evidence="12 13">
    <name type="scientific">Cryptolaemus montrouzieri</name>
    <dbReference type="NCBI Taxonomy" id="559131"/>
    <lineage>
        <taxon>Eukaryota</taxon>
        <taxon>Metazoa</taxon>
        <taxon>Ecdysozoa</taxon>
        <taxon>Arthropoda</taxon>
        <taxon>Hexapoda</taxon>
        <taxon>Insecta</taxon>
        <taxon>Pterygota</taxon>
        <taxon>Neoptera</taxon>
        <taxon>Endopterygota</taxon>
        <taxon>Coleoptera</taxon>
        <taxon>Polyphaga</taxon>
        <taxon>Cucujiformia</taxon>
        <taxon>Coccinelloidea</taxon>
        <taxon>Coccinellidae</taxon>
        <taxon>Scymninae</taxon>
        <taxon>Scymnini</taxon>
        <taxon>Cryptolaemus</taxon>
    </lineage>
</organism>
<dbReference type="Gene3D" id="3.40.50.720">
    <property type="entry name" value="NAD(P)-binding Rossmann-like Domain"/>
    <property type="match status" value="1"/>
</dbReference>
<comment type="caution">
    <text evidence="12">The sequence shown here is derived from an EMBL/GenBank/DDBJ whole genome shotgun (WGS) entry which is preliminary data.</text>
</comment>
<gene>
    <name evidence="12" type="ORF">HHI36_014881</name>
</gene>
<keyword evidence="4 9" id="KW-0560">Oxidoreductase</keyword>
<evidence type="ECO:0000259" key="11">
    <source>
        <dbReference type="Pfam" id="PF02866"/>
    </source>
</evidence>
<dbReference type="FunFam" id="3.40.50.720:FF:000018">
    <property type="entry name" value="Malate dehydrogenase"/>
    <property type="match status" value="1"/>
</dbReference>
<comment type="similarity">
    <text evidence="2">Belongs to the LDH/MDH superfamily. LDH family.</text>
</comment>
<evidence type="ECO:0000256" key="4">
    <source>
        <dbReference type="ARBA" id="ARBA00023002"/>
    </source>
</evidence>
<feature type="binding site" evidence="8">
    <location>
        <position position="51"/>
    </location>
    <ligand>
        <name>NAD(+)</name>
        <dbReference type="ChEBI" id="CHEBI:57540"/>
    </ligand>
</feature>
<dbReference type="SUPFAM" id="SSF56327">
    <property type="entry name" value="LDH C-terminal domain-like"/>
    <property type="match status" value="1"/>
</dbReference>
<evidence type="ECO:0000256" key="8">
    <source>
        <dbReference type="PIRSR" id="PIRSR000102-3"/>
    </source>
</evidence>
<dbReference type="NCBIfam" id="TIGR01771">
    <property type="entry name" value="L-LDH-NAD"/>
    <property type="match status" value="1"/>
</dbReference>
<dbReference type="InterPro" id="IPR022383">
    <property type="entry name" value="Lactate/malate_DH_C"/>
</dbReference>
<dbReference type="PANTHER" id="PTHR43128">
    <property type="entry name" value="L-2-HYDROXYCARBOXYLATE DEHYDROGENASE (NAD(P)(+))"/>
    <property type="match status" value="1"/>
</dbReference>
<proteinExistence type="inferred from homology"/>
<evidence type="ECO:0000256" key="2">
    <source>
        <dbReference type="ARBA" id="ARBA00006054"/>
    </source>
</evidence>
<dbReference type="InterPro" id="IPR036291">
    <property type="entry name" value="NAD(P)-bd_dom_sf"/>
</dbReference>
<name>A0ABD2N4C2_9CUCU</name>
<dbReference type="InterPro" id="IPR011304">
    <property type="entry name" value="L-lactate_DH"/>
</dbReference>
<evidence type="ECO:0000256" key="9">
    <source>
        <dbReference type="RuleBase" id="RU003369"/>
    </source>
</evidence>
<evidence type="ECO:0000313" key="12">
    <source>
        <dbReference type="EMBL" id="KAL3273437.1"/>
    </source>
</evidence>
<evidence type="ECO:0000259" key="10">
    <source>
        <dbReference type="Pfam" id="PF00056"/>
    </source>
</evidence>
<dbReference type="PANTHER" id="PTHR43128:SF16">
    <property type="entry name" value="L-LACTATE DEHYDROGENASE"/>
    <property type="match status" value="1"/>
</dbReference>
<dbReference type="CDD" id="cd05293">
    <property type="entry name" value="LDH_1"/>
    <property type="match status" value="1"/>
</dbReference>
<comment type="catalytic activity">
    <reaction evidence="6">
        <text>(S)-lactate + NAD(+) = pyruvate + NADH + H(+)</text>
        <dbReference type="Rhea" id="RHEA:23444"/>
        <dbReference type="ChEBI" id="CHEBI:15361"/>
        <dbReference type="ChEBI" id="CHEBI:15378"/>
        <dbReference type="ChEBI" id="CHEBI:16651"/>
        <dbReference type="ChEBI" id="CHEBI:57540"/>
        <dbReference type="ChEBI" id="CHEBI:57945"/>
        <dbReference type="EC" id="1.1.1.27"/>
    </reaction>
</comment>
<feature type="binding site" evidence="8">
    <location>
        <begin position="135"/>
        <end position="137"/>
    </location>
    <ligand>
        <name>NAD(+)</name>
        <dbReference type="ChEBI" id="CHEBI:57540"/>
    </ligand>
</feature>
<feature type="domain" description="Lactate/malate dehydrogenase N-terminal" evidence="10">
    <location>
        <begin position="21"/>
        <end position="159"/>
    </location>
</feature>
<dbReference type="Pfam" id="PF02866">
    <property type="entry name" value="Ldh_1_C"/>
    <property type="match status" value="1"/>
</dbReference>
<evidence type="ECO:0000256" key="6">
    <source>
        <dbReference type="ARBA" id="ARBA00049258"/>
    </source>
</evidence>
<dbReference type="AlphaFoldDB" id="A0ABD2N4C2"/>
<dbReference type="EMBL" id="JABFTP020000062">
    <property type="protein sequence ID" value="KAL3273437.1"/>
    <property type="molecule type" value="Genomic_DNA"/>
</dbReference>
<comment type="pathway">
    <text evidence="1">Fermentation; pyruvate fermentation to lactate; (S)-lactate from pyruvate: step 1/1.</text>
</comment>
<dbReference type="InterPro" id="IPR001236">
    <property type="entry name" value="Lactate/malate_DH_N"/>
</dbReference>
<evidence type="ECO:0000256" key="3">
    <source>
        <dbReference type="ARBA" id="ARBA00012967"/>
    </source>
</evidence>
<feature type="binding site" evidence="8">
    <location>
        <begin position="26"/>
        <end position="31"/>
    </location>
    <ligand>
        <name>NAD(+)</name>
        <dbReference type="ChEBI" id="CHEBI:57540"/>
    </ligand>
</feature>
<evidence type="ECO:0000256" key="7">
    <source>
        <dbReference type="PIRSR" id="PIRSR000102-1"/>
    </source>
</evidence>
<feature type="domain" description="Lactate/malate dehydrogenase C-terminal" evidence="11">
    <location>
        <begin position="162"/>
        <end position="328"/>
    </location>
</feature>
<feature type="active site" description="Proton acceptor" evidence="7">
    <location>
        <position position="192"/>
    </location>
</feature>